<keyword evidence="1" id="KW-0808">Transferase</keyword>
<dbReference type="SUPFAM" id="SSF53383">
    <property type="entry name" value="PLP-dependent transferases"/>
    <property type="match status" value="1"/>
</dbReference>
<dbReference type="RefSeq" id="WP_263529257.1">
    <property type="nucleotide sequence ID" value="NZ_JAOVZB010000001.1"/>
</dbReference>
<keyword evidence="4" id="KW-1185">Reference proteome</keyword>
<sequence length="365" mass="41164">MSARIVSPLLELTPPKHGGDLAHWQREVGDSALNWLDLSSACNREPWPVPPISSEYWMELPDQEALFLSAQTYYGERPTAIGAGTQQIIEALPLCLANSILSSGRVFVPRIGYQEHAYVWQKWGYELAYYDVLEDLLDADWAVAVLIQPNNPTGRWASDKTLQKLLKLVQEHKRFLVVDEAFIDSCAERSLIPTLSEESKVVGKWPEQVFVLRSVGKFFGLAGARVGFVFCADKWQSSLQNLMGPWPVSTPSLHMVSLALEDKGWQESALVSLQKRRVFFEERVMPKLNTIFDSQENVINDLFITWQLESADYAAQVFDMLHLVGVHVRLGTDWIRVALPAMHEMESLDKALIRLLKGAGGRDLA</sequence>
<dbReference type="Proteomes" id="UP001209713">
    <property type="component" value="Unassembled WGS sequence"/>
</dbReference>
<protein>
    <recommendedName>
        <fullName evidence="1">Aminotransferase</fullName>
        <ecNumber evidence="1">2.6.1.-</ecNumber>
    </recommendedName>
</protein>
<comment type="similarity">
    <text evidence="1">Belongs to the class-I pyridoxal-phosphate-dependent aminotransferase family.</text>
</comment>
<feature type="domain" description="Aminotransferase class I/classII large" evidence="2">
    <location>
        <begin position="79"/>
        <end position="354"/>
    </location>
</feature>
<proteinExistence type="inferred from homology"/>
<evidence type="ECO:0000259" key="2">
    <source>
        <dbReference type="Pfam" id="PF00155"/>
    </source>
</evidence>
<accession>A0ABT2YPS3</accession>
<gene>
    <name evidence="3" type="ORF">OFY17_03205</name>
</gene>
<dbReference type="EC" id="2.6.1.-" evidence="1"/>
<organism evidence="3 4">
    <name type="scientific">Marinomonas sargassi</name>
    <dbReference type="NCBI Taxonomy" id="2984494"/>
    <lineage>
        <taxon>Bacteria</taxon>
        <taxon>Pseudomonadati</taxon>
        <taxon>Pseudomonadota</taxon>
        <taxon>Gammaproteobacteria</taxon>
        <taxon>Oceanospirillales</taxon>
        <taxon>Oceanospirillaceae</taxon>
        <taxon>Marinomonas</taxon>
    </lineage>
</organism>
<dbReference type="InterPro" id="IPR004838">
    <property type="entry name" value="NHTrfase_class1_PyrdxlP-BS"/>
</dbReference>
<dbReference type="InterPro" id="IPR004839">
    <property type="entry name" value="Aminotransferase_I/II_large"/>
</dbReference>
<dbReference type="InterPro" id="IPR015424">
    <property type="entry name" value="PyrdxlP-dep_Trfase"/>
</dbReference>
<dbReference type="Gene3D" id="3.40.640.10">
    <property type="entry name" value="Type I PLP-dependent aspartate aminotransferase-like (Major domain)"/>
    <property type="match status" value="1"/>
</dbReference>
<keyword evidence="1 3" id="KW-0032">Aminotransferase</keyword>
<dbReference type="CDD" id="cd00609">
    <property type="entry name" value="AAT_like"/>
    <property type="match status" value="1"/>
</dbReference>
<comment type="cofactor">
    <cofactor evidence="1">
        <name>pyridoxal 5'-phosphate</name>
        <dbReference type="ChEBI" id="CHEBI:597326"/>
    </cofactor>
</comment>
<dbReference type="EMBL" id="JAOVZB010000001">
    <property type="protein sequence ID" value="MCV2401886.1"/>
    <property type="molecule type" value="Genomic_DNA"/>
</dbReference>
<dbReference type="Pfam" id="PF00155">
    <property type="entry name" value="Aminotran_1_2"/>
    <property type="match status" value="1"/>
</dbReference>
<reference evidence="3 4" key="1">
    <citation type="submission" date="2022-10" db="EMBL/GenBank/DDBJ databases">
        <title>Marinomonas transparenta sp. nov. and Marinomonas sargassi sp. nov., isolated from marine alga (Sargassum natans (L.) Gaillon).</title>
        <authorList>
            <person name="Wang Y."/>
        </authorList>
    </citation>
    <scope>NUCLEOTIDE SEQUENCE [LARGE SCALE GENOMIC DNA]</scope>
    <source>
        <strain evidence="3 4">C2222</strain>
    </source>
</reference>
<evidence type="ECO:0000313" key="4">
    <source>
        <dbReference type="Proteomes" id="UP001209713"/>
    </source>
</evidence>
<dbReference type="PANTHER" id="PTHR42885">
    <property type="entry name" value="HISTIDINOL-PHOSPHATE AMINOTRANSFERASE-RELATED"/>
    <property type="match status" value="1"/>
</dbReference>
<dbReference type="InterPro" id="IPR015422">
    <property type="entry name" value="PyrdxlP-dep_Trfase_small"/>
</dbReference>
<dbReference type="GO" id="GO:0008483">
    <property type="term" value="F:transaminase activity"/>
    <property type="evidence" value="ECO:0007669"/>
    <property type="project" value="UniProtKB-KW"/>
</dbReference>
<dbReference type="Gene3D" id="3.90.1150.10">
    <property type="entry name" value="Aspartate Aminotransferase, domain 1"/>
    <property type="match status" value="1"/>
</dbReference>
<comment type="caution">
    <text evidence="3">The sequence shown here is derived from an EMBL/GenBank/DDBJ whole genome shotgun (WGS) entry which is preliminary data.</text>
</comment>
<name>A0ABT2YPS3_9GAMM</name>
<evidence type="ECO:0000256" key="1">
    <source>
        <dbReference type="RuleBase" id="RU000481"/>
    </source>
</evidence>
<dbReference type="PROSITE" id="PS00105">
    <property type="entry name" value="AA_TRANSFER_CLASS_1"/>
    <property type="match status" value="1"/>
</dbReference>
<evidence type="ECO:0000313" key="3">
    <source>
        <dbReference type="EMBL" id="MCV2401886.1"/>
    </source>
</evidence>
<dbReference type="InterPro" id="IPR015421">
    <property type="entry name" value="PyrdxlP-dep_Trfase_major"/>
</dbReference>